<accession>A0AAD1ITT0</accession>
<dbReference type="RefSeq" id="WP_134056499.1">
    <property type="nucleotide sequence ID" value="NZ_AP022586.1"/>
</dbReference>
<sequence length="94" mass="9927">MNADHTQRVRRAVGGVMLCGGVLAASLGMGSGAAQAAVSSAQAVPAAGITAVGAGFAEYRPWRHHPGHGFYAPRRYYAPPPFFVPRPYGFGYHR</sequence>
<protein>
    <submittedName>
        <fullName evidence="2">Uncharacterized protein</fullName>
    </submittedName>
</protein>
<dbReference type="AlphaFoldDB" id="A0AAD1ITT0"/>
<dbReference type="Proteomes" id="UP000466607">
    <property type="component" value="Chromosome"/>
</dbReference>
<reference evidence="2 3" key="1">
    <citation type="journal article" date="2019" name="Emerg. Microbes Infect.">
        <title>Comprehensive subspecies identification of 175 nontuberculous mycobacteria species based on 7547 genomic profiles.</title>
        <authorList>
            <person name="Matsumoto Y."/>
            <person name="Kinjo T."/>
            <person name="Motooka D."/>
            <person name="Nabeya D."/>
            <person name="Jung N."/>
            <person name="Uechi K."/>
            <person name="Horii T."/>
            <person name="Iida T."/>
            <person name="Fujita J."/>
            <person name="Nakamura S."/>
        </authorList>
    </citation>
    <scope>NUCLEOTIDE SEQUENCE [LARGE SCALE GENOMIC DNA]</scope>
    <source>
        <strain evidence="2 3">JCM 17423</strain>
    </source>
</reference>
<gene>
    <name evidence="2" type="ORF">MLIT_49940</name>
</gene>
<dbReference type="EMBL" id="AP022586">
    <property type="protein sequence ID" value="BBY19402.1"/>
    <property type="molecule type" value="Genomic_DNA"/>
</dbReference>
<feature type="signal peptide" evidence="1">
    <location>
        <begin position="1"/>
        <end position="36"/>
    </location>
</feature>
<organism evidence="2 3">
    <name type="scientific">Mycolicibacterium litorale</name>
    <dbReference type="NCBI Taxonomy" id="758802"/>
    <lineage>
        <taxon>Bacteria</taxon>
        <taxon>Bacillati</taxon>
        <taxon>Actinomycetota</taxon>
        <taxon>Actinomycetes</taxon>
        <taxon>Mycobacteriales</taxon>
        <taxon>Mycobacteriaceae</taxon>
        <taxon>Mycolicibacterium</taxon>
    </lineage>
</organism>
<keyword evidence="3" id="KW-1185">Reference proteome</keyword>
<evidence type="ECO:0000256" key="1">
    <source>
        <dbReference type="SAM" id="SignalP"/>
    </source>
</evidence>
<proteinExistence type="predicted"/>
<evidence type="ECO:0000313" key="2">
    <source>
        <dbReference type="EMBL" id="BBY19402.1"/>
    </source>
</evidence>
<name>A0AAD1ITT0_9MYCO</name>
<keyword evidence="1" id="KW-0732">Signal</keyword>
<feature type="chain" id="PRO_5041994550" evidence="1">
    <location>
        <begin position="37"/>
        <end position="94"/>
    </location>
</feature>
<evidence type="ECO:0000313" key="3">
    <source>
        <dbReference type="Proteomes" id="UP000466607"/>
    </source>
</evidence>